<dbReference type="RefSeq" id="WP_194020304.1">
    <property type="nucleotide sequence ID" value="NZ_JADEVV010000039.1"/>
</dbReference>
<dbReference type="GO" id="GO:0016787">
    <property type="term" value="F:hydrolase activity"/>
    <property type="evidence" value="ECO:0007669"/>
    <property type="project" value="UniProtKB-KW"/>
</dbReference>
<dbReference type="PANTHER" id="PTHR43039">
    <property type="entry name" value="ESTERASE-RELATED"/>
    <property type="match status" value="1"/>
</dbReference>
<dbReference type="Proteomes" id="UP000658720">
    <property type="component" value="Unassembled WGS sequence"/>
</dbReference>
<comment type="similarity">
    <text evidence="1">Belongs to the AB hydrolase superfamily.</text>
</comment>
<dbReference type="InterPro" id="IPR000073">
    <property type="entry name" value="AB_hydrolase_1"/>
</dbReference>
<organism evidence="3 4">
    <name type="scientific">Synechocystis salina LEGE 00031</name>
    <dbReference type="NCBI Taxonomy" id="1828736"/>
    <lineage>
        <taxon>Bacteria</taxon>
        <taxon>Bacillati</taxon>
        <taxon>Cyanobacteriota</taxon>
        <taxon>Cyanophyceae</taxon>
        <taxon>Synechococcales</taxon>
        <taxon>Merismopediaceae</taxon>
        <taxon>Synechocystis</taxon>
    </lineage>
</organism>
<keyword evidence="4" id="KW-1185">Reference proteome</keyword>
<protein>
    <submittedName>
        <fullName evidence="3">Alpha/beta hydrolase</fullName>
    </submittedName>
</protein>
<comment type="caution">
    <text evidence="3">The sequence shown here is derived from an EMBL/GenBank/DDBJ whole genome shotgun (WGS) entry which is preliminary data.</text>
</comment>
<dbReference type="Gene3D" id="3.40.50.1820">
    <property type="entry name" value="alpha/beta hydrolase"/>
    <property type="match status" value="1"/>
</dbReference>
<reference evidence="3 4" key="1">
    <citation type="submission" date="2020-10" db="EMBL/GenBank/DDBJ databases">
        <authorList>
            <person name="Castelo-Branco R."/>
            <person name="Eusebio N."/>
            <person name="Adriana R."/>
            <person name="Vieira A."/>
            <person name="Brugerolle De Fraissinette N."/>
            <person name="Rezende De Castro R."/>
            <person name="Schneider M.P."/>
            <person name="Vasconcelos V."/>
            <person name="Leao P.N."/>
        </authorList>
    </citation>
    <scope>NUCLEOTIDE SEQUENCE [LARGE SCALE GENOMIC DNA]</scope>
    <source>
        <strain evidence="3 4">LEGE 00031</strain>
    </source>
</reference>
<dbReference type="Pfam" id="PF12697">
    <property type="entry name" value="Abhydrolase_6"/>
    <property type="match status" value="1"/>
</dbReference>
<keyword evidence="3" id="KW-0378">Hydrolase</keyword>
<evidence type="ECO:0000256" key="1">
    <source>
        <dbReference type="ARBA" id="ARBA00008645"/>
    </source>
</evidence>
<evidence type="ECO:0000259" key="2">
    <source>
        <dbReference type="Pfam" id="PF12697"/>
    </source>
</evidence>
<proteinExistence type="inferred from homology"/>
<dbReference type="SUPFAM" id="SSF53474">
    <property type="entry name" value="alpha/beta-Hydrolases"/>
    <property type="match status" value="1"/>
</dbReference>
<dbReference type="EMBL" id="JADEVV010000039">
    <property type="protein sequence ID" value="MBE9254797.1"/>
    <property type="molecule type" value="Genomic_DNA"/>
</dbReference>
<name>A0ABR9VTW9_9SYNC</name>
<gene>
    <name evidence="3" type="ORF">IQ217_13310</name>
</gene>
<evidence type="ECO:0000313" key="4">
    <source>
        <dbReference type="Proteomes" id="UP000658720"/>
    </source>
</evidence>
<feature type="domain" description="AB hydrolase-1" evidence="2">
    <location>
        <begin position="18"/>
        <end position="255"/>
    </location>
</feature>
<evidence type="ECO:0000313" key="3">
    <source>
        <dbReference type="EMBL" id="MBE9254797.1"/>
    </source>
</evidence>
<accession>A0ABR9VTW9</accession>
<sequence>MEKYNIQVLGNVNSEETLVFAHGFGSEQNAWRFIYPAFEENYRIVLFDFPGSKPSNSKNFDIQNYNSLNDYADDLMEITHLVGVRRGILIAHSASCMVGALASLRDPDLFKGMVFICGSPRYRDDGNYKGGFSQEKIATILNEMSHNYAEWIRTYAPAAVNDPNKPELVEEFSHCLLQLRPDIGLVVFSLIIMSDYRREVAQVELPTLIVQPQEDIFVPATVGAYLYRTMKNSELYWIDTPGHFPHLANPTEIIKAITSYLAEHGFV</sequence>
<dbReference type="InterPro" id="IPR029058">
    <property type="entry name" value="AB_hydrolase_fold"/>
</dbReference>